<keyword evidence="1" id="KW-1133">Transmembrane helix</keyword>
<dbReference type="EMBL" id="WUUT01000001">
    <property type="protein sequence ID" value="MXR50561.1"/>
    <property type="molecule type" value="Genomic_DNA"/>
</dbReference>
<keyword evidence="1" id="KW-0472">Membrane</keyword>
<dbReference type="OrthoDB" id="192846at2157"/>
<evidence type="ECO:0000313" key="2">
    <source>
        <dbReference type="EMBL" id="MXR50561.1"/>
    </source>
</evidence>
<protein>
    <submittedName>
        <fullName evidence="2">Uncharacterized protein</fullName>
    </submittedName>
</protein>
<keyword evidence="1" id="KW-0812">Transmembrane</keyword>
<dbReference type="RefSeq" id="WP_159762680.1">
    <property type="nucleotide sequence ID" value="NZ_WUUT01000001.1"/>
</dbReference>
<accession>A0A6B0T5Q9</accession>
<dbReference type="Proteomes" id="UP000466535">
    <property type="component" value="Unassembled WGS sequence"/>
</dbReference>
<keyword evidence="3" id="KW-1185">Reference proteome</keyword>
<evidence type="ECO:0000256" key="1">
    <source>
        <dbReference type="SAM" id="Phobius"/>
    </source>
</evidence>
<dbReference type="AlphaFoldDB" id="A0A6B0T5Q9"/>
<gene>
    <name evidence="2" type="ORF">GRX03_02920</name>
</gene>
<evidence type="ECO:0000313" key="3">
    <source>
        <dbReference type="Proteomes" id="UP000466535"/>
    </source>
</evidence>
<sequence length="63" mass="6559">MAEETGGSLPVSDGLLRWVYVAGIGLNLLALTVAVRSGQTAAALTLGLVIVYLGARLWLFRSG</sequence>
<comment type="caution">
    <text evidence="2">The sequence shown here is derived from an EMBL/GenBank/DDBJ whole genome shotgun (WGS) entry which is preliminary data.</text>
</comment>
<reference evidence="2 3" key="1">
    <citation type="submission" date="2019-12" db="EMBL/GenBank/DDBJ databases">
        <title>Isolation and characterization of three novel carbon monoxide-oxidizing members of Halobacteria from salione crusts and soils.</title>
        <authorList>
            <person name="Myers M.R."/>
            <person name="King G.M."/>
        </authorList>
    </citation>
    <scope>NUCLEOTIDE SEQUENCE [LARGE SCALE GENOMIC DNA]</scope>
    <source>
        <strain evidence="2 3">WSH3</strain>
    </source>
</reference>
<feature type="transmembrane region" description="Helical" evidence="1">
    <location>
        <begin position="15"/>
        <end position="34"/>
    </location>
</feature>
<name>A0A6B0T5Q9_9EURY</name>
<feature type="transmembrane region" description="Helical" evidence="1">
    <location>
        <begin position="41"/>
        <end position="60"/>
    </location>
</feature>
<organism evidence="2 3">
    <name type="scientific">Halovenus carboxidivorans</name>
    <dbReference type="NCBI Taxonomy" id="2692199"/>
    <lineage>
        <taxon>Archaea</taxon>
        <taxon>Methanobacteriati</taxon>
        <taxon>Methanobacteriota</taxon>
        <taxon>Stenosarchaea group</taxon>
        <taxon>Halobacteria</taxon>
        <taxon>Halobacteriales</taxon>
        <taxon>Haloarculaceae</taxon>
        <taxon>Halovenus</taxon>
    </lineage>
</organism>
<proteinExistence type="predicted"/>